<evidence type="ECO:0000313" key="3">
    <source>
        <dbReference type="Proteomes" id="UP000030700"/>
    </source>
</evidence>
<keyword evidence="3" id="KW-1185">Reference proteome</keyword>
<dbReference type="Proteomes" id="UP000030700">
    <property type="component" value="Unassembled WGS sequence"/>
</dbReference>
<protein>
    <submittedName>
        <fullName evidence="2">ATPase</fullName>
    </submittedName>
</protein>
<dbReference type="STRING" id="1499966.U14_00164"/>
<sequence>MIAAKPVAANLYNPHEQSKHELLDRFVVRHDLFRELYQGISAALTNRAPQHFLLEGPRGTGKTTLLLRLNYEVENDARLREACVPIVLKEEAYYGIRRLYTFWKTVAQELQAKDKSFSGLYEQMCEAYHPEIAQYLKEKQYEKTCCDLLLDALTMRSKTVVLFIDNFGELLYNFTGQEMYRLYTIMKSSPQLEFVAASSMALEALRNDENGFLYALFEKKRLEGLSKQETAALLLELGRAYGKDDVIERLLAKQPGRVESLRILTGGVIRTMVLLFEIFTEQEESNTVADLDTVLDRVTPLYKSRMDMLTPLQREVVNAIALHWEAISVDEIAQDTHLHRQEVQAILQDLEHLFLIERLGEVTPMPLFRLKERFFNIWYLMRLSASGGHARVTWLLHFLESWYGKQEFRDIAQKYIKSANTGAAQPKSALYLTEAFLQSGVLDQETEHRMLHAAKRLIADADAPLADAASDIELLERGQALYQQELYEQAVALFTQVKRKDEQAHFRLGYALAKLARFDEAIPHFSEAANQGHLEAMLRLGLLYEKDVRDEFKAEYWYRLASDHGHTDAMLNLGNLYCYAMQDYSSAKKYYMLAAQTGHERLKALNTPNAAFASLKKYVMSTLKGLAQDHGRDEIQEMPGIQQNYRQAMRRTTAEALYQLGNLHTHHLRNRDKAERYYEAAAQFDHVKAMLYLGDLYYFAKQDVKSAEKYYLMAAKFGDLDAMMNLALLYHTTLKQEKKAEKWYLAAADKGEISAMNGLAWLYFEQNRERAAALNYARHALLTERNIHTAHTAASILLWNNRIEEAFDTAREFLFAPQAYNAIEQDILDFLIFAIAKEQYQRVLDLFRSPKLDLRERFTPLFYALLYCIGDPAYDKLPPELAEPVRDIIARIHDMAARYA</sequence>
<dbReference type="EMBL" id="DF820455">
    <property type="protein sequence ID" value="GAK48952.1"/>
    <property type="molecule type" value="Genomic_DNA"/>
</dbReference>
<dbReference type="InterPro" id="IPR019734">
    <property type="entry name" value="TPR_rpt"/>
</dbReference>
<dbReference type="HOGENOM" id="CLU_011140_0_0_0"/>
<dbReference type="SUPFAM" id="SSF52540">
    <property type="entry name" value="P-loop containing nucleoside triphosphate hydrolases"/>
    <property type="match status" value="1"/>
</dbReference>
<accession>A0A0S6VPD6</accession>
<reference evidence="2" key="1">
    <citation type="journal article" date="2015" name="PeerJ">
        <title>First genomic representation of candidate bacterial phylum KSB3 points to enhanced environmental sensing as a trigger of wastewater bulking.</title>
        <authorList>
            <person name="Sekiguchi Y."/>
            <person name="Ohashi A."/>
            <person name="Parks D.H."/>
            <person name="Yamauchi T."/>
            <person name="Tyson G.W."/>
            <person name="Hugenholtz P."/>
        </authorList>
    </citation>
    <scope>NUCLEOTIDE SEQUENCE [LARGE SCALE GENOMIC DNA]</scope>
</reference>
<dbReference type="AlphaFoldDB" id="A0A0S6VPD6"/>
<dbReference type="InterPro" id="IPR041664">
    <property type="entry name" value="AAA_16"/>
</dbReference>
<evidence type="ECO:0000313" key="2">
    <source>
        <dbReference type="EMBL" id="GAK48952.1"/>
    </source>
</evidence>
<dbReference type="SMART" id="SM00671">
    <property type="entry name" value="SEL1"/>
    <property type="match status" value="6"/>
</dbReference>
<gene>
    <name evidence="2" type="ORF">U14_00164</name>
</gene>
<dbReference type="PANTHER" id="PTHR11102">
    <property type="entry name" value="SEL-1-LIKE PROTEIN"/>
    <property type="match status" value="1"/>
</dbReference>
<feature type="domain" description="Orc1-like AAA ATPase" evidence="1">
    <location>
        <begin position="25"/>
        <end position="168"/>
    </location>
</feature>
<dbReference type="Pfam" id="PF13191">
    <property type="entry name" value="AAA_16"/>
    <property type="match status" value="1"/>
</dbReference>
<evidence type="ECO:0000259" key="1">
    <source>
        <dbReference type="Pfam" id="PF13191"/>
    </source>
</evidence>
<dbReference type="PANTHER" id="PTHR11102:SF160">
    <property type="entry name" value="ERAD-ASSOCIATED E3 UBIQUITIN-PROTEIN LIGASE COMPONENT HRD3"/>
    <property type="match status" value="1"/>
</dbReference>
<organism evidence="2">
    <name type="scientific">Candidatus Moduliflexus flocculans</name>
    <dbReference type="NCBI Taxonomy" id="1499966"/>
    <lineage>
        <taxon>Bacteria</taxon>
        <taxon>Candidatus Moduliflexota</taxon>
        <taxon>Candidatus Moduliflexia</taxon>
        <taxon>Candidatus Moduliflexales</taxon>
        <taxon>Candidatus Moduliflexaceae</taxon>
    </lineage>
</organism>
<name>A0A0S6VPD6_9BACT</name>
<dbReference type="SUPFAM" id="SSF81901">
    <property type="entry name" value="HCP-like"/>
    <property type="match status" value="2"/>
</dbReference>
<dbReference type="InterPro" id="IPR011990">
    <property type="entry name" value="TPR-like_helical_dom_sf"/>
</dbReference>
<dbReference type="InterPro" id="IPR050767">
    <property type="entry name" value="Sel1_AlgK"/>
</dbReference>
<dbReference type="SMART" id="SM00028">
    <property type="entry name" value="TPR"/>
    <property type="match status" value="4"/>
</dbReference>
<dbReference type="Gene3D" id="3.40.50.300">
    <property type="entry name" value="P-loop containing nucleotide triphosphate hydrolases"/>
    <property type="match status" value="1"/>
</dbReference>
<dbReference type="Gene3D" id="1.25.40.10">
    <property type="entry name" value="Tetratricopeptide repeat domain"/>
    <property type="match status" value="2"/>
</dbReference>
<dbReference type="InterPro" id="IPR027417">
    <property type="entry name" value="P-loop_NTPase"/>
</dbReference>
<dbReference type="InterPro" id="IPR006597">
    <property type="entry name" value="Sel1-like"/>
</dbReference>
<proteinExistence type="predicted"/>